<sequence>MPATAIPQLPAAGIIPFSVTDWPDNITATLFTQGCPWRCRYCHNPALQEMVPPAGCGSSEHSTGPADATTAPRPCFADFLALLRHRRRVYDGAVISGGEPTVHRGLGAAVAAIHGLGLPVGLHTCGYQPTRLEALLANPVTRPEWVGLDVKAITADLPQVVGCSKKAAEVAGRSLDIVSRYCRNTAMEAEIRTTIWPDSPVSDHLDQLREVVARAGFELVVHQAHGVDANGYFIGDSAPVA</sequence>
<evidence type="ECO:0000256" key="5">
    <source>
        <dbReference type="ARBA" id="ARBA00023004"/>
    </source>
</evidence>
<gene>
    <name evidence="8" type="ORF">JZY06_08105</name>
</gene>
<evidence type="ECO:0000256" key="6">
    <source>
        <dbReference type="ARBA" id="ARBA00023014"/>
    </source>
</evidence>
<dbReference type="CDD" id="cd01335">
    <property type="entry name" value="Radical_SAM"/>
    <property type="match status" value="1"/>
</dbReference>
<feature type="domain" description="Radical SAM core" evidence="7">
    <location>
        <begin position="31"/>
        <end position="176"/>
    </location>
</feature>
<dbReference type="SFLD" id="SFLDG01094">
    <property type="entry name" value="Uncharacterised_Radical_SAM_Su"/>
    <property type="match status" value="1"/>
</dbReference>
<evidence type="ECO:0000313" key="8">
    <source>
        <dbReference type="EMBL" id="MBN9644571.1"/>
    </source>
</evidence>
<name>A0A939IVT4_9CORY</name>
<evidence type="ECO:0000256" key="2">
    <source>
        <dbReference type="ARBA" id="ARBA00022485"/>
    </source>
</evidence>
<evidence type="ECO:0000259" key="7">
    <source>
        <dbReference type="Pfam" id="PF04055"/>
    </source>
</evidence>
<dbReference type="InterPro" id="IPR012840">
    <property type="entry name" value="NrdG2"/>
</dbReference>
<comment type="caution">
    <text evidence="8">The sequence shown here is derived from an EMBL/GenBank/DDBJ whole genome shotgun (WGS) entry which is preliminary data.</text>
</comment>
<dbReference type="InterPro" id="IPR034457">
    <property type="entry name" value="Organic_radical-activating"/>
</dbReference>
<keyword evidence="4" id="KW-0479">Metal-binding</keyword>
<feature type="non-terminal residue" evidence="8">
    <location>
        <position position="241"/>
    </location>
</feature>
<accession>A0A939IVT4</accession>
<dbReference type="PANTHER" id="PTHR30352">
    <property type="entry name" value="PYRUVATE FORMATE-LYASE-ACTIVATING ENZYME"/>
    <property type="match status" value="1"/>
</dbReference>
<keyword evidence="9" id="KW-1185">Reference proteome</keyword>
<dbReference type="SUPFAM" id="SSF102114">
    <property type="entry name" value="Radical SAM enzymes"/>
    <property type="match status" value="1"/>
</dbReference>
<dbReference type="Gene3D" id="3.20.20.70">
    <property type="entry name" value="Aldolase class I"/>
    <property type="match status" value="1"/>
</dbReference>
<evidence type="ECO:0000256" key="3">
    <source>
        <dbReference type="ARBA" id="ARBA00022691"/>
    </source>
</evidence>
<dbReference type="PANTHER" id="PTHR30352:SF13">
    <property type="entry name" value="GLYCYL-RADICAL ENZYME ACTIVATING ENZYME YJJW-RELATED"/>
    <property type="match status" value="1"/>
</dbReference>
<dbReference type="InterPro" id="IPR058240">
    <property type="entry name" value="rSAM_sf"/>
</dbReference>
<keyword evidence="2" id="KW-0004">4Fe-4S</keyword>
<dbReference type="GO" id="GO:0046872">
    <property type="term" value="F:metal ion binding"/>
    <property type="evidence" value="ECO:0007669"/>
    <property type="project" value="UniProtKB-KW"/>
</dbReference>
<evidence type="ECO:0000256" key="4">
    <source>
        <dbReference type="ARBA" id="ARBA00022723"/>
    </source>
</evidence>
<proteinExistence type="predicted"/>
<dbReference type="Proteomes" id="UP000664332">
    <property type="component" value="Unassembled WGS sequence"/>
</dbReference>
<evidence type="ECO:0000256" key="1">
    <source>
        <dbReference type="ARBA" id="ARBA00001966"/>
    </source>
</evidence>
<dbReference type="InterPro" id="IPR013785">
    <property type="entry name" value="Aldolase_TIM"/>
</dbReference>
<comment type="cofactor">
    <cofactor evidence="1">
        <name>[4Fe-4S] cluster</name>
        <dbReference type="ChEBI" id="CHEBI:49883"/>
    </cofactor>
</comment>
<dbReference type="SFLD" id="SFLDS00029">
    <property type="entry name" value="Radical_SAM"/>
    <property type="match status" value="1"/>
</dbReference>
<evidence type="ECO:0000313" key="9">
    <source>
        <dbReference type="Proteomes" id="UP000664332"/>
    </source>
</evidence>
<organism evidence="8 9">
    <name type="scientific">Corynebacterium mendelii</name>
    <dbReference type="NCBI Taxonomy" id="2765362"/>
    <lineage>
        <taxon>Bacteria</taxon>
        <taxon>Bacillati</taxon>
        <taxon>Actinomycetota</taxon>
        <taxon>Actinomycetes</taxon>
        <taxon>Mycobacteriales</taxon>
        <taxon>Corynebacteriaceae</taxon>
        <taxon>Corynebacterium</taxon>
    </lineage>
</organism>
<protein>
    <submittedName>
        <fullName evidence="8">Radical SAM protein</fullName>
    </submittedName>
</protein>
<dbReference type="GO" id="GO:0003824">
    <property type="term" value="F:catalytic activity"/>
    <property type="evidence" value="ECO:0007669"/>
    <property type="project" value="InterPro"/>
</dbReference>
<keyword evidence="3" id="KW-0949">S-adenosyl-L-methionine</keyword>
<reference evidence="8" key="1">
    <citation type="submission" date="2021-03" db="EMBL/GenBank/DDBJ databases">
        <authorList>
            <person name="Sun Q."/>
        </authorList>
    </citation>
    <scope>NUCLEOTIDE SEQUENCE</scope>
    <source>
        <strain evidence="8">CCM 8862</strain>
    </source>
</reference>
<dbReference type="GO" id="GO:0051539">
    <property type="term" value="F:4 iron, 4 sulfur cluster binding"/>
    <property type="evidence" value="ECO:0007669"/>
    <property type="project" value="UniProtKB-KW"/>
</dbReference>
<dbReference type="AlphaFoldDB" id="A0A939IVT4"/>
<dbReference type="RefSeq" id="WP_207279059.1">
    <property type="nucleotide sequence ID" value="NZ_JAFLEQ010000015.1"/>
</dbReference>
<dbReference type="Pfam" id="PF04055">
    <property type="entry name" value="Radical_SAM"/>
    <property type="match status" value="1"/>
</dbReference>
<keyword evidence="6" id="KW-0411">Iron-sulfur</keyword>
<dbReference type="EMBL" id="JAFLEQ010000015">
    <property type="protein sequence ID" value="MBN9644571.1"/>
    <property type="molecule type" value="Genomic_DNA"/>
</dbReference>
<keyword evidence="5" id="KW-0408">Iron</keyword>
<dbReference type="InterPro" id="IPR007197">
    <property type="entry name" value="rSAM"/>
</dbReference>